<dbReference type="Proteomes" id="UP001050691">
    <property type="component" value="Unassembled WGS sequence"/>
</dbReference>
<sequence length="453" mass="51641">MSSDISPPPTPKTEMLPNEKGRFTCSGIGPPCEWADKYRPGGFHPVNLGDTFRDGMYTVIRKLGYGSSSTVWLAIDSKNKRYVAIKVVDASLTSHAENELKIIRFLSEKAGDDPRLQYFITPRDIFVQEGPNGKHMCIVYEPMGPSAATMVEELPSRSPFPVRKPSNKLSDDDLNTWRTRQYPKWMAKKTLLHTLHALAFLHEHNIVHGNVHPGNSLFSISDINGIEVDELKHDETVIPRTVWPLKRRDGKTDKWAPKNLYVCQPLSKYVLLGPDMKVKTSDLDSGFWTDNPPTTPNVPVALRAPELILEQPFDMSIDIWAFGCLIFEYLIGRPLFIILPFLKEDEKEDDHLVQLNDVIGQLPDNIMEAWPRAKEWYDPVTRQPLHTYEEDDDGEMVPCTYDSLEVLFAQNKPLDVDEAESAVICSLIRQILVYSQEERPSAEELLKHPWFSK</sequence>
<dbReference type="AlphaFoldDB" id="A0AAV5ANG7"/>
<evidence type="ECO:0000256" key="6">
    <source>
        <dbReference type="PROSITE-ProRule" id="PRU10141"/>
    </source>
</evidence>
<organism evidence="9 10">
    <name type="scientific">Clathrus columnatus</name>
    <dbReference type="NCBI Taxonomy" id="1419009"/>
    <lineage>
        <taxon>Eukaryota</taxon>
        <taxon>Fungi</taxon>
        <taxon>Dikarya</taxon>
        <taxon>Basidiomycota</taxon>
        <taxon>Agaricomycotina</taxon>
        <taxon>Agaricomycetes</taxon>
        <taxon>Phallomycetidae</taxon>
        <taxon>Phallales</taxon>
        <taxon>Clathraceae</taxon>
        <taxon>Clathrus</taxon>
    </lineage>
</organism>
<keyword evidence="1" id="KW-0723">Serine/threonine-protein kinase</keyword>
<gene>
    <name evidence="9" type="ORF">Clacol_009613</name>
</gene>
<dbReference type="PROSITE" id="PS00107">
    <property type="entry name" value="PROTEIN_KINASE_ATP"/>
    <property type="match status" value="1"/>
</dbReference>
<evidence type="ECO:0000256" key="1">
    <source>
        <dbReference type="ARBA" id="ARBA00022527"/>
    </source>
</evidence>
<dbReference type="Gene3D" id="1.10.510.10">
    <property type="entry name" value="Transferase(Phosphotransferase) domain 1"/>
    <property type="match status" value="1"/>
</dbReference>
<accession>A0AAV5ANG7</accession>
<protein>
    <recommendedName>
        <fullName evidence="8">Protein kinase domain-containing protein</fullName>
    </recommendedName>
</protein>
<dbReference type="EMBL" id="BPWL01000011">
    <property type="protein sequence ID" value="GJJ15337.1"/>
    <property type="molecule type" value="Genomic_DNA"/>
</dbReference>
<dbReference type="InterPro" id="IPR017441">
    <property type="entry name" value="Protein_kinase_ATP_BS"/>
</dbReference>
<dbReference type="SUPFAM" id="SSF56112">
    <property type="entry name" value="Protein kinase-like (PK-like)"/>
    <property type="match status" value="1"/>
</dbReference>
<dbReference type="PANTHER" id="PTHR45646">
    <property type="entry name" value="SERINE/THREONINE-PROTEIN KINASE DOA-RELATED"/>
    <property type="match status" value="1"/>
</dbReference>
<dbReference type="PROSITE" id="PS50011">
    <property type="entry name" value="PROTEIN_KINASE_DOM"/>
    <property type="match status" value="1"/>
</dbReference>
<proteinExistence type="predicted"/>
<keyword evidence="3 6" id="KW-0547">Nucleotide-binding</keyword>
<evidence type="ECO:0000313" key="10">
    <source>
        <dbReference type="Proteomes" id="UP001050691"/>
    </source>
</evidence>
<dbReference type="GO" id="GO:0043484">
    <property type="term" value="P:regulation of RNA splicing"/>
    <property type="evidence" value="ECO:0007669"/>
    <property type="project" value="TreeGrafter"/>
</dbReference>
<dbReference type="Pfam" id="PF00069">
    <property type="entry name" value="Pkinase"/>
    <property type="match status" value="2"/>
</dbReference>
<evidence type="ECO:0000313" key="9">
    <source>
        <dbReference type="EMBL" id="GJJ15337.1"/>
    </source>
</evidence>
<keyword evidence="5 6" id="KW-0067">ATP-binding</keyword>
<dbReference type="GO" id="GO:0005634">
    <property type="term" value="C:nucleus"/>
    <property type="evidence" value="ECO:0007669"/>
    <property type="project" value="TreeGrafter"/>
</dbReference>
<evidence type="ECO:0000256" key="7">
    <source>
        <dbReference type="SAM" id="MobiDB-lite"/>
    </source>
</evidence>
<evidence type="ECO:0000259" key="8">
    <source>
        <dbReference type="PROSITE" id="PS50011"/>
    </source>
</evidence>
<keyword evidence="10" id="KW-1185">Reference proteome</keyword>
<dbReference type="InterPro" id="IPR011009">
    <property type="entry name" value="Kinase-like_dom_sf"/>
</dbReference>
<dbReference type="GO" id="GO:0005524">
    <property type="term" value="F:ATP binding"/>
    <property type="evidence" value="ECO:0007669"/>
    <property type="project" value="UniProtKB-UniRule"/>
</dbReference>
<feature type="binding site" evidence="6">
    <location>
        <position position="86"/>
    </location>
    <ligand>
        <name>ATP</name>
        <dbReference type="ChEBI" id="CHEBI:30616"/>
    </ligand>
</feature>
<evidence type="ECO:0000256" key="4">
    <source>
        <dbReference type="ARBA" id="ARBA00022777"/>
    </source>
</evidence>
<dbReference type="Gene3D" id="3.30.200.20">
    <property type="entry name" value="Phosphorylase Kinase, domain 1"/>
    <property type="match status" value="1"/>
</dbReference>
<dbReference type="InterPro" id="IPR000719">
    <property type="entry name" value="Prot_kinase_dom"/>
</dbReference>
<name>A0AAV5ANG7_9AGAM</name>
<keyword evidence="4" id="KW-0418">Kinase</keyword>
<dbReference type="GO" id="GO:0004674">
    <property type="term" value="F:protein serine/threonine kinase activity"/>
    <property type="evidence" value="ECO:0007669"/>
    <property type="project" value="UniProtKB-KW"/>
</dbReference>
<evidence type="ECO:0000256" key="3">
    <source>
        <dbReference type="ARBA" id="ARBA00022741"/>
    </source>
</evidence>
<evidence type="ECO:0000256" key="2">
    <source>
        <dbReference type="ARBA" id="ARBA00022679"/>
    </source>
</evidence>
<feature type="domain" description="Protein kinase" evidence="8">
    <location>
        <begin position="57"/>
        <end position="451"/>
    </location>
</feature>
<comment type="caution">
    <text evidence="9">The sequence shown here is derived from an EMBL/GenBank/DDBJ whole genome shotgun (WGS) entry which is preliminary data.</text>
</comment>
<feature type="compositionally biased region" description="Pro residues" evidence="7">
    <location>
        <begin position="1"/>
        <end position="11"/>
    </location>
</feature>
<keyword evidence="2" id="KW-0808">Transferase</keyword>
<dbReference type="SMART" id="SM00220">
    <property type="entry name" value="S_TKc"/>
    <property type="match status" value="1"/>
</dbReference>
<dbReference type="InterPro" id="IPR051175">
    <property type="entry name" value="CLK_kinases"/>
</dbReference>
<reference evidence="9" key="1">
    <citation type="submission" date="2021-10" db="EMBL/GenBank/DDBJ databases">
        <title>De novo Genome Assembly of Clathrus columnatus (Basidiomycota, Fungi) Using Illumina and Nanopore Sequence Data.</title>
        <authorList>
            <person name="Ogiso-Tanaka E."/>
            <person name="Itagaki H."/>
            <person name="Hosoya T."/>
            <person name="Hosaka K."/>
        </authorList>
    </citation>
    <scope>NUCLEOTIDE SEQUENCE</scope>
    <source>
        <strain evidence="9">MO-923</strain>
    </source>
</reference>
<dbReference type="PANTHER" id="PTHR45646:SF11">
    <property type="entry name" value="SERINE_THREONINE-PROTEIN KINASE DOA"/>
    <property type="match status" value="1"/>
</dbReference>
<feature type="region of interest" description="Disordered" evidence="7">
    <location>
        <begin position="1"/>
        <end position="20"/>
    </location>
</feature>
<evidence type="ECO:0000256" key="5">
    <source>
        <dbReference type="ARBA" id="ARBA00022840"/>
    </source>
</evidence>